<dbReference type="Pfam" id="PF19953">
    <property type="entry name" value="EACC1"/>
    <property type="match status" value="1"/>
</dbReference>
<dbReference type="InterPro" id="IPR045428">
    <property type="entry name" value="EACC1"/>
</dbReference>
<protein>
    <submittedName>
        <fullName evidence="1">Uncharacterized protein</fullName>
    </submittedName>
</protein>
<gene>
    <name evidence="1" type="ORF">AB5J51_37750</name>
</gene>
<dbReference type="AlphaFoldDB" id="A0AB39YGA9"/>
<sequence length="116" mass="12846">MIVQVGLIGDEAGDELRRLEQWLRQDQELRRVAITAQAAPVEDGDMGPVTEALQLLLEPQGVLTAVAASLGTWAGVRRRQVHIRVRSGDKEVEIDASRLEDPDEVAVRIVRELDGR</sequence>
<evidence type="ECO:0000313" key="1">
    <source>
        <dbReference type="EMBL" id="XDV68273.1"/>
    </source>
</evidence>
<reference evidence="1" key="1">
    <citation type="submission" date="2024-08" db="EMBL/GenBank/DDBJ databases">
        <authorList>
            <person name="Yu S.T."/>
        </authorList>
    </citation>
    <scope>NUCLEOTIDE SEQUENCE</scope>
    <source>
        <strain evidence="1">R33</strain>
    </source>
</reference>
<organism evidence="1">
    <name type="scientific">Streptomyces sp. R33</name>
    <dbReference type="NCBI Taxonomy" id="3238629"/>
    <lineage>
        <taxon>Bacteria</taxon>
        <taxon>Bacillati</taxon>
        <taxon>Actinomycetota</taxon>
        <taxon>Actinomycetes</taxon>
        <taxon>Kitasatosporales</taxon>
        <taxon>Streptomycetaceae</taxon>
        <taxon>Streptomyces</taxon>
    </lineage>
</organism>
<proteinExistence type="predicted"/>
<dbReference type="EMBL" id="CP165727">
    <property type="protein sequence ID" value="XDV68273.1"/>
    <property type="molecule type" value="Genomic_DNA"/>
</dbReference>
<dbReference type="RefSeq" id="WP_053790627.1">
    <property type="nucleotide sequence ID" value="NZ_CP165727.1"/>
</dbReference>
<name>A0AB39YGA9_9ACTN</name>
<accession>A0AB39YGA9</accession>